<name>A0A7X1FT91_9SPHN</name>
<comment type="caution">
    <text evidence="1">The sequence shown here is derived from an EMBL/GenBank/DDBJ whole genome shotgun (WGS) entry which is preliminary data.</text>
</comment>
<organism evidence="1 2">
    <name type="scientific">Novosphingobium flavum</name>
    <dbReference type="NCBI Taxonomy" id="1778672"/>
    <lineage>
        <taxon>Bacteria</taxon>
        <taxon>Pseudomonadati</taxon>
        <taxon>Pseudomonadota</taxon>
        <taxon>Alphaproteobacteria</taxon>
        <taxon>Sphingomonadales</taxon>
        <taxon>Sphingomonadaceae</taxon>
        <taxon>Novosphingobium</taxon>
    </lineage>
</organism>
<proteinExistence type="predicted"/>
<reference evidence="1 2" key="1">
    <citation type="submission" date="2020-08" db="EMBL/GenBank/DDBJ databases">
        <title>The genome sequence of type strain Novosphingobium flavum NBRC 111647.</title>
        <authorList>
            <person name="Liu Y."/>
        </authorList>
    </citation>
    <scope>NUCLEOTIDE SEQUENCE [LARGE SCALE GENOMIC DNA]</scope>
    <source>
        <strain evidence="1 2">NBRC 111647</strain>
    </source>
</reference>
<dbReference type="RefSeq" id="WP_185664855.1">
    <property type="nucleotide sequence ID" value="NZ_JACLAW010000010.1"/>
</dbReference>
<evidence type="ECO:0000313" key="1">
    <source>
        <dbReference type="EMBL" id="MBC2666556.1"/>
    </source>
</evidence>
<dbReference type="EMBL" id="JACLAW010000010">
    <property type="protein sequence ID" value="MBC2666556.1"/>
    <property type="molecule type" value="Genomic_DNA"/>
</dbReference>
<keyword evidence="2" id="KW-1185">Reference proteome</keyword>
<gene>
    <name evidence="1" type="ORF">H7F51_13600</name>
</gene>
<protein>
    <submittedName>
        <fullName evidence="1">Uncharacterized protein</fullName>
    </submittedName>
</protein>
<accession>A0A7X1FT91</accession>
<dbReference type="Proteomes" id="UP000566813">
    <property type="component" value="Unassembled WGS sequence"/>
</dbReference>
<sequence>MLMLDSSGGANALAIRIGGPFADVLRRVKHRACYPYGCKRPDRPAVDGGAIYASPSRMSGERTQQALARIEAALARIEQAGSAAEAASVEAARRHEVLRSAVSETLRDLDILIGEQGR</sequence>
<dbReference type="AlphaFoldDB" id="A0A7X1FT91"/>
<evidence type="ECO:0000313" key="2">
    <source>
        <dbReference type="Proteomes" id="UP000566813"/>
    </source>
</evidence>